<dbReference type="Proteomes" id="UP000239462">
    <property type="component" value="Chromosome"/>
</dbReference>
<gene>
    <name evidence="3" type="primary">vhuG</name>
    <name evidence="8" type="ORF">H0S71_05260</name>
    <name evidence="9" type="ORF">HNP85_001410</name>
    <name evidence="5" type="ORF">HNP86_000029</name>
    <name evidence="4" type="ORF">HNP88_001782</name>
    <name evidence="6" type="ORF">HNP94_000030</name>
    <name evidence="7" type="ORF">HNP96_000986</name>
    <name evidence="10" type="ORF">J2745_001002</name>
    <name evidence="3" type="ORF">MMJJ_11340</name>
</gene>
<dbReference type="Proteomes" id="UP000567099">
    <property type="component" value="Unassembled WGS sequence"/>
</dbReference>
<dbReference type="PANTHER" id="PTHR42845:SF2">
    <property type="entry name" value="F420-NON-REDUCING HYDROGENASE VHU SUBUNIT G"/>
    <property type="match status" value="1"/>
</dbReference>
<dbReference type="Proteomes" id="UP000722095">
    <property type="component" value="Unassembled WGS sequence"/>
</dbReference>
<dbReference type="EC" id="1.12.99.-" evidence="4"/>
<proteinExistence type="predicted"/>
<dbReference type="SUPFAM" id="SSF56770">
    <property type="entry name" value="HydA/Nqo6-like"/>
    <property type="match status" value="1"/>
</dbReference>
<reference evidence="10" key="5">
    <citation type="submission" date="2021-03" db="EMBL/GenBank/DDBJ databases">
        <title>Genomic Encyclopedia of Type Strains, Phase IV (KMG-IV): sequencing the most valuable type-strain genomes for metagenomic binning, comparative biology and taxonomic classification.</title>
        <authorList>
            <person name="Goeker M."/>
        </authorList>
    </citation>
    <scope>NUCLEOTIDE SEQUENCE</scope>
    <source>
        <strain evidence="10">DSM 2771</strain>
    </source>
</reference>
<reference evidence="11" key="1">
    <citation type="journal article" date="2018" name="Genome Announc.">
        <title>Complete Genome Sequence of the Methanococcus maripaludis Type Strain JJ (DSM 2067), a Model for Selenoprotein Synthesis in Archaea.</title>
        <authorList>
            <person name="Poehlein A."/>
            <person name="Heym D."/>
            <person name="Quitzke V."/>
            <person name="Fersch J."/>
            <person name="Daniel R."/>
            <person name="Rother M."/>
        </authorList>
    </citation>
    <scope>NUCLEOTIDE SEQUENCE [LARGE SCALE GENOMIC DNA]</scope>
    <source>
        <strain evidence="11">DSM 2067</strain>
    </source>
</reference>
<dbReference type="Proteomes" id="UP000564425">
    <property type="component" value="Unassembled WGS sequence"/>
</dbReference>
<feature type="domain" description="NADH:ubiquinone oxidoreductase-like 20kDa subunit" evidence="2">
    <location>
        <begin position="15"/>
        <end position="163"/>
    </location>
</feature>
<dbReference type="Proteomes" id="UP000590564">
    <property type="component" value="Unassembled WGS sequence"/>
</dbReference>
<dbReference type="InterPro" id="IPR037024">
    <property type="entry name" value="NiFe_Hase_small_N_sf"/>
</dbReference>
<evidence type="ECO:0000313" key="4">
    <source>
        <dbReference type="EMBL" id="MBA2847598.1"/>
    </source>
</evidence>
<evidence type="ECO:0000313" key="10">
    <source>
        <dbReference type="EMBL" id="MBP2219509.1"/>
    </source>
</evidence>
<dbReference type="EMBL" id="JACDUH010000001">
    <property type="protein sequence ID" value="MBA2849898.1"/>
    <property type="molecule type" value="Genomic_DNA"/>
</dbReference>
<dbReference type="EC" id="1.12.1.2" evidence="3"/>
<evidence type="ECO:0000313" key="12">
    <source>
        <dbReference type="Proteomes" id="UP000564425"/>
    </source>
</evidence>
<evidence type="ECO:0000256" key="1">
    <source>
        <dbReference type="ARBA" id="ARBA00023002"/>
    </source>
</evidence>
<name>A0A2L1CAY6_METMI</name>
<reference evidence="8" key="4">
    <citation type="submission" date="2020-07" db="EMBL/GenBank/DDBJ databases">
        <title>Severe corrosion of carbon steel in oil field produced water can be linked to methanogenic archaea containing a special type of NiFe hydrogenase.</title>
        <authorList>
            <person name="Lahme S."/>
            <person name="Mand J."/>
            <person name="Longwell J."/>
            <person name="Smith R."/>
            <person name="Enning D."/>
        </authorList>
    </citation>
    <scope>NUCLEOTIDE SEQUENCE</scope>
    <source>
        <strain evidence="8">MIC098Bin5</strain>
    </source>
</reference>
<dbReference type="InterPro" id="IPR051349">
    <property type="entry name" value="Hydrogenase_assoc-protein"/>
</dbReference>
<evidence type="ECO:0000313" key="11">
    <source>
        <dbReference type="Proteomes" id="UP000239462"/>
    </source>
</evidence>
<protein>
    <submittedName>
        <fullName evidence="3">Coenzyme F420-reducing hydrogenase, gamma subunit</fullName>
        <ecNumber evidence="3">1.12.1.2</ecNumber>
    </submittedName>
    <submittedName>
        <fullName evidence="4">F420-non-reducing hydrogenase small subunit</fullName>
        <ecNumber evidence="4">1.12.99.-</ecNumber>
    </submittedName>
    <submittedName>
        <fullName evidence="8">F420-nonreducing hydrogenase</fullName>
    </submittedName>
</protein>
<dbReference type="InterPro" id="IPR006137">
    <property type="entry name" value="NADH_UbQ_OxRdtase-like_20kDa"/>
</dbReference>
<dbReference type="Proteomes" id="UP000742560">
    <property type="component" value="Unassembled WGS sequence"/>
</dbReference>
<reference evidence="3" key="2">
    <citation type="submission" date="2018-02" db="EMBL/GenBank/DDBJ databases">
        <title>Complete genome sequence of the Methanococcus maripaludis type strain JJ (DSM 2067), a model for selenoprotein synthesis in Archaea.</title>
        <authorList>
            <person name="Poehlein A."/>
            <person name="Heym D."/>
            <person name="Quitzke V."/>
            <person name="Fersch J."/>
            <person name="Daniel R."/>
            <person name="Rother M."/>
        </authorList>
    </citation>
    <scope>NUCLEOTIDE SEQUENCE [LARGE SCALE GENOMIC DNA]</scope>
    <source>
        <strain evidence="3">DSM 2067</strain>
    </source>
</reference>
<dbReference type="PANTHER" id="PTHR42845">
    <property type="entry name" value="COENZYME F420-REDUCING HYDROGENASE, GAMMA SUBUNIT"/>
    <property type="match status" value="1"/>
</dbReference>
<evidence type="ECO:0000313" key="6">
    <source>
        <dbReference type="EMBL" id="MBA2863030.1"/>
    </source>
</evidence>
<sequence>MADKVKVGIIQLCGCSGCHISLLDLHEGLLDVLPALEIVYAPIIADVKEIPDVDVFLVEGGVRSEHDEHLIHEIREKSKVVIAWGSCAAFGGIPGLGNMYTPEQLKETVYTTVSTDNPGVIPTEGVPELTTEVRAISDVVKADYVIPGCPPKPALTAGAIVALLEGKDPVLPTKIVCDECPRTKENVFPKEFKRSFEGTPDPEKCLFEQGYTCMGMATRAGCGAMCPSANMPCRGCYGKTDETLDQGAAAANTYANAGEAALEIPDKVATLNRFTLPVALVSKKIQKE</sequence>
<dbReference type="EMBL" id="JAFBBC010000001">
    <property type="protein sequence ID" value="MBM7409738.1"/>
    <property type="molecule type" value="Genomic_DNA"/>
</dbReference>
<evidence type="ECO:0000313" key="14">
    <source>
        <dbReference type="Proteomes" id="UP000571854"/>
    </source>
</evidence>
<reference evidence="12 13" key="3">
    <citation type="submission" date="2020-07" db="EMBL/GenBank/DDBJ databases">
        <title>Genomic Encyclopedia of Type Strains, Phase IV (KMG-V): Genome sequencing to study the core and pangenomes of soil and plant-associated prokaryotes.</title>
        <authorList>
            <person name="Whitman W."/>
        </authorList>
    </citation>
    <scope>NUCLEOTIDE SEQUENCE [LARGE SCALE GENOMIC DNA]</scope>
    <source>
        <strain evidence="5 12">A1</strain>
        <strain evidence="4 14">A5</strain>
        <strain evidence="6 13">C13</strain>
        <strain evidence="7 15">D1</strain>
        <strain evidence="9">RC</strain>
    </source>
</reference>
<dbReference type="Gene3D" id="3.40.50.700">
    <property type="entry name" value="NADH:ubiquinone oxidoreductase-like, 20kDa subunit"/>
    <property type="match status" value="1"/>
</dbReference>
<dbReference type="EMBL" id="JACHED010000001">
    <property type="protein sequence ID" value="MBB6496965.1"/>
    <property type="molecule type" value="Genomic_DNA"/>
</dbReference>
<organism evidence="3 11">
    <name type="scientific">Methanococcus maripaludis</name>
    <name type="common">Methanococcus deltae</name>
    <dbReference type="NCBI Taxonomy" id="39152"/>
    <lineage>
        <taxon>Archaea</taxon>
        <taxon>Methanobacteriati</taxon>
        <taxon>Methanobacteriota</taxon>
        <taxon>Methanomada group</taxon>
        <taxon>Methanococci</taxon>
        <taxon>Methanococcales</taxon>
        <taxon>Methanococcaceae</taxon>
        <taxon>Methanococcus</taxon>
    </lineage>
</organism>
<dbReference type="EMBL" id="JACDUJ010000001">
    <property type="protein sequence ID" value="MBA2847598.1"/>
    <property type="molecule type" value="Genomic_DNA"/>
</dbReference>
<dbReference type="EMBL" id="CP026606">
    <property type="protein sequence ID" value="AVB76521.1"/>
    <property type="molecule type" value="Genomic_DNA"/>
</dbReference>
<dbReference type="RefSeq" id="WP_011171639.1">
    <property type="nucleotide sequence ID" value="NZ_BAAABJ010000001.1"/>
</dbReference>
<accession>A0A2L1CAY6</accession>
<dbReference type="Proteomes" id="UP000571854">
    <property type="component" value="Unassembled WGS sequence"/>
</dbReference>
<keyword evidence="1 3" id="KW-0560">Oxidoreductase</keyword>
<evidence type="ECO:0000313" key="15">
    <source>
        <dbReference type="Proteomes" id="UP000590564"/>
    </source>
</evidence>
<dbReference type="GeneID" id="10983279"/>
<dbReference type="KEGG" id="mmad:MMJJ_11340"/>
<evidence type="ECO:0000313" key="5">
    <source>
        <dbReference type="EMBL" id="MBA2849898.1"/>
    </source>
</evidence>
<dbReference type="Pfam" id="PF01058">
    <property type="entry name" value="Oxidored_q6"/>
    <property type="match status" value="1"/>
</dbReference>
<dbReference type="NCBIfam" id="NF045875">
    <property type="entry name" value="F420_non_VhuG"/>
    <property type="match status" value="1"/>
</dbReference>
<dbReference type="OMA" id="GSWPEDI"/>
<dbReference type="GO" id="GO:0051536">
    <property type="term" value="F:iron-sulfur cluster binding"/>
    <property type="evidence" value="ECO:0007669"/>
    <property type="project" value="InterPro"/>
</dbReference>
<dbReference type="AlphaFoldDB" id="A0A2L1CAY6"/>
<dbReference type="EMBL" id="JAGINF010000003">
    <property type="protein sequence ID" value="MBP2219509.1"/>
    <property type="molecule type" value="Genomic_DNA"/>
</dbReference>
<evidence type="ECO:0000313" key="8">
    <source>
        <dbReference type="EMBL" id="MBG0769291.1"/>
    </source>
</evidence>
<evidence type="ECO:0000259" key="2">
    <source>
        <dbReference type="Pfam" id="PF01058"/>
    </source>
</evidence>
<evidence type="ECO:0000313" key="13">
    <source>
        <dbReference type="Proteomes" id="UP000567099"/>
    </source>
</evidence>
<dbReference type="GO" id="GO:0047985">
    <property type="term" value="F:hydrogen dehydrogenase activity"/>
    <property type="evidence" value="ECO:0007669"/>
    <property type="project" value="UniProtKB-EC"/>
</dbReference>
<dbReference type="EMBL" id="JACCQJ010000001">
    <property type="protein sequence ID" value="MBG0769291.1"/>
    <property type="molecule type" value="Genomic_DNA"/>
</dbReference>
<dbReference type="Proteomes" id="UP000714405">
    <property type="component" value="Unassembled WGS sequence"/>
</dbReference>
<dbReference type="GeneID" id="36102221"/>
<dbReference type="EMBL" id="JACDUO010000001">
    <property type="protein sequence ID" value="MBA2863030.1"/>
    <property type="molecule type" value="Genomic_DNA"/>
</dbReference>
<evidence type="ECO:0000313" key="3">
    <source>
        <dbReference type="EMBL" id="AVB76521.1"/>
    </source>
</evidence>
<evidence type="ECO:0000313" key="9">
    <source>
        <dbReference type="EMBL" id="MBM7409738.1"/>
    </source>
</evidence>
<evidence type="ECO:0000313" key="7">
    <source>
        <dbReference type="EMBL" id="MBB6496965.1"/>
    </source>
</evidence>